<feature type="region of interest" description="Disordered" evidence="1">
    <location>
        <begin position="1"/>
        <end position="24"/>
    </location>
</feature>
<sequence length="565" mass="62347">MRGLEHTVGGRPHLPQHQQHEPEQETCLTEKLSQRNVQPVFNAVYKTMSVQSALTLLSLALILGASGAEWSMNYIQQEICALNGSTVFMNGTFTHPEQLTVKKSFWAIDPVKNVEPNDLSKDPNYSGRVENLIDKRKFYLKLSNVTKKDEHRYCFRIITNEPDQKWLGKPEVTLQVTELHVESPGEVTEGESAVLTCKTTCSLTDPTFIWYKDGRPLTTEMIQKNQQLHLQTVSSEDAGSYSCAVRGSEHLPSTAQTLRVRHPPKNVSVSISPSGGIVEGSSVTLTCSSDGDPPVENYTWFKGSSSVGTGGTYSIPNISSEDSGEYTCQSRNELGERRSTAVSLNVLYPLRNVSVSISSSGEMVSLTCSGDGYPPVEIYTWFKEGGDSPVGSGHSYVPLQSGSYYCQAQNQHGAQRSAAVSVLIKEFPSAALHAGVGIGCVLLFFIIITLFFFIRSRNRRRRSQIKEEFSMRTVYAAISPISVPGDAAGHSSEDEESLYANVLQLRTEELPRKTSFSGATMEEKLREDDALYAKITFHSSAPANRYDEDMVEDPSALYSTVQRTA</sequence>
<name>A0A8T2KTG0_ASTMX</name>
<dbReference type="SMART" id="SM00409">
    <property type="entry name" value="IG"/>
    <property type="match status" value="4"/>
</dbReference>
<dbReference type="Gene3D" id="2.60.40.10">
    <property type="entry name" value="Immunoglobulins"/>
    <property type="match status" value="4"/>
</dbReference>
<dbReference type="EMBL" id="JAICCE010000021">
    <property type="protein sequence ID" value="KAG9262778.1"/>
    <property type="molecule type" value="Genomic_DNA"/>
</dbReference>
<dbReference type="CDD" id="cd00096">
    <property type="entry name" value="Ig"/>
    <property type="match status" value="1"/>
</dbReference>
<dbReference type="InterPro" id="IPR013783">
    <property type="entry name" value="Ig-like_fold"/>
</dbReference>
<dbReference type="OrthoDB" id="10039395at2759"/>
<dbReference type="Pfam" id="PF13895">
    <property type="entry name" value="Ig_2"/>
    <property type="match status" value="2"/>
</dbReference>
<dbReference type="Pfam" id="PF13927">
    <property type="entry name" value="Ig_3"/>
    <property type="match status" value="1"/>
</dbReference>
<dbReference type="PANTHER" id="PTHR46013:SF4">
    <property type="entry name" value="B-CELL RECEPTOR CD22-RELATED"/>
    <property type="match status" value="1"/>
</dbReference>
<proteinExistence type="predicted"/>
<accession>A0A8T2KTG0</accession>
<comment type="caution">
    <text evidence="4">The sequence shown here is derived from an EMBL/GenBank/DDBJ whole genome shotgun (WGS) entry which is preliminary data.</text>
</comment>
<feature type="domain" description="Ig-like" evidence="3">
    <location>
        <begin position="264"/>
        <end position="343"/>
    </location>
</feature>
<evidence type="ECO:0000259" key="3">
    <source>
        <dbReference type="PROSITE" id="PS50835"/>
    </source>
</evidence>
<dbReference type="InterPro" id="IPR003599">
    <property type="entry name" value="Ig_sub"/>
</dbReference>
<dbReference type="InterPro" id="IPR003598">
    <property type="entry name" value="Ig_sub2"/>
</dbReference>
<feature type="domain" description="Ig-like" evidence="3">
    <location>
        <begin position="170"/>
        <end position="259"/>
    </location>
</feature>
<protein>
    <submittedName>
        <fullName evidence="4">Sialoadhesin-like</fullName>
    </submittedName>
</protein>
<organism evidence="4 5">
    <name type="scientific">Astyanax mexicanus</name>
    <name type="common">Blind cave fish</name>
    <name type="synonym">Astyanax fasciatus mexicanus</name>
    <dbReference type="NCBI Taxonomy" id="7994"/>
    <lineage>
        <taxon>Eukaryota</taxon>
        <taxon>Metazoa</taxon>
        <taxon>Chordata</taxon>
        <taxon>Craniata</taxon>
        <taxon>Vertebrata</taxon>
        <taxon>Euteleostomi</taxon>
        <taxon>Actinopterygii</taxon>
        <taxon>Neopterygii</taxon>
        <taxon>Teleostei</taxon>
        <taxon>Ostariophysi</taxon>
        <taxon>Characiformes</taxon>
        <taxon>Characoidei</taxon>
        <taxon>Acestrorhamphidae</taxon>
        <taxon>Acestrorhamphinae</taxon>
        <taxon>Astyanax</taxon>
    </lineage>
</organism>
<dbReference type="PANTHER" id="PTHR46013">
    <property type="entry name" value="VASCULAR CELL ADHESION MOLECULE 1"/>
    <property type="match status" value="1"/>
</dbReference>
<evidence type="ECO:0000313" key="5">
    <source>
        <dbReference type="Proteomes" id="UP000752171"/>
    </source>
</evidence>
<dbReference type="InterPro" id="IPR036179">
    <property type="entry name" value="Ig-like_dom_sf"/>
</dbReference>
<keyword evidence="2" id="KW-1133">Transmembrane helix</keyword>
<dbReference type="InterPro" id="IPR007110">
    <property type="entry name" value="Ig-like_dom"/>
</dbReference>
<keyword evidence="2" id="KW-0472">Membrane</keyword>
<dbReference type="SMART" id="SM00408">
    <property type="entry name" value="IGc2"/>
    <property type="match status" value="3"/>
</dbReference>
<dbReference type="AlphaFoldDB" id="A0A8T2KTG0"/>
<evidence type="ECO:0000256" key="2">
    <source>
        <dbReference type="SAM" id="Phobius"/>
    </source>
</evidence>
<dbReference type="PROSITE" id="PS50835">
    <property type="entry name" value="IG_LIKE"/>
    <property type="match status" value="3"/>
</dbReference>
<gene>
    <name evidence="4" type="primary">CD22</name>
    <name evidence="4" type="ORF">AMEX_G24641</name>
</gene>
<reference evidence="4 5" key="1">
    <citation type="submission" date="2021-07" db="EMBL/GenBank/DDBJ databases">
        <authorList>
            <person name="Imarazene B."/>
            <person name="Zahm M."/>
            <person name="Klopp C."/>
            <person name="Cabau C."/>
            <person name="Beille S."/>
            <person name="Jouanno E."/>
            <person name="Castinel A."/>
            <person name="Lluch J."/>
            <person name="Gil L."/>
            <person name="Kuchtly C."/>
            <person name="Lopez Roques C."/>
            <person name="Donnadieu C."/>
            <person name="Parrinello H."/>
            <person name="Journot L."/>
            <person name="Du K."/>
            <person name="Schartl M."/>
            <person name="Retaux S."/>
            <person name="Guiguen Y."/>
        </authorList>
    </citation>
    <scope>NUCLEOTIDE SEQUENCE [LARGE SCALE GENOMIC DNA]</scope>
    <source>
        <strain evidence="4">Pach_M1</strain>
        <tissue evidence="4">Testis</tissue>
    </source>
</reference>
<dbReference type="SUPFAM" id="SSF48726">
    <property type="entry name" value="Immunoglobulin"/>
    <property type="match status" value="3"/>
</dbReference>
<keyword evidence="2" id="KW-0812">Transmembrane</keyword>
<evidence type="ECO:0000256" key="1">
    <source>
        <dbReference type="SAM" id="MobiDB-lite"/>
    </source>
</evidence>
<feature type="domain" description="Ig-like" evidence="3">
    <location>
        <begin position="349"/>
        <end position="421"/>
    </location>
</feature>
<dbReference type="Proteomes" id="UP000752171">
    <property type="component" value="Unassembled WGS sequence"/>
</dbReference>
<evidence type="ECO:0000313" key="4">
    <source>
        <dbReference type="EMBL" id="KAG9262778.1"/>
    </source>
</evidence>
<feature type="transmembrane region" description="Helical" evidence="2">
    <location>
        <begin position="430"/>
        <end position="454"/>
    </location>
</feature>